<dbReference type="AlphaFoldDB" id="A0A364REG3"/>
<keyword evidence="2" id="KW-1185">Reference proteome</keyword>
<evidence type="ECO:0000313" key="2">
    <source>
        <dbReference type="Proteomes" id="UP000251692"/>
    </source>
</evidence>
<reference evidence="1 2" key="1">
    <citation type="submission" date="2018-06" db="EMBL/GenBank/DDBJ databases">
        <authorList>
            <person name="Liu Z.-W."/>
        </authorList>
    </citation>
    <scope>NUCLEOTIDE SEQUENCE [LARGE SCALE GENOMIC DNA]</scope>
    <source>
        <strain evidence="1 2">2b14</strain>
    </source>
</reference>
<organism evidence="1 2">
    <name type="scientific">Pontibacter arcticus</name>
    <dbReference type="NCBI Taxonomy" id="2080288"/>
    <lineage>
        <taxon>Bacteria</taxon>
        <taxon>Pseudomonadati</taxon>
        <taxon>Bacteroidota</taxon>
        <taxon>Cytophagia</taxon>
        <taxon>Cytophagales</taxon>
        <taxon>Hymenobacteraceae</taxon>
        <taxon>Pontibacter</taxon>
    </lineage>
</organism>
<name>A0A364REG3_9BACT</name>
<sequence length="146" mass="15273">MLENIINSVKGQLTGELQNKFQLQPDTASKSVDLAKDSLAAGLKQQASSGDFGGMMDILKGQKSPTEHSGMNSMIGNYVNDLTTKLGVPESIAKQVGPFVISFLMNKVSGKVSADGTSQSDLMGMFGGIKDKLSGGLGDKLGGLFK</sequence>
<reference evidence="1 2" key="2">
    <citation type="submission" date="2018-07" db="EMBL/GenBank/DDBJ databases">
        <title>Pontibacter sp. 2b14 genomic sequence and assembly.</title>
        <authorList>
            <person name="Du Z.-J."/>
        </authorList>
    </citation>
    <scope>NUCLEOTIDE SEQUENCE [LARGE SCALE GENOMIC DNA]</scope>
    <source>
        <strain evidence="1 2">2b14</strain>
    </source>
</reference>
<accession>A0A364REG3</accession>
<proteinExistence type="predicted"/>
<gene>
    <name evidence="1" type="ORF">DP923_09880</name>
</gene>
<dbReference type="Proteomes" id="UP000251692">
    <property type="component" value="Unassembled WGS sequence"/>
</dbReference>
<dbReference type="EMBL" id="QMDV01000003">
    <property type="protein sequence ID" value="RAU82635.1"/>
    <property type="molecule type" value="Genomic_DNA"/>
</dbReference>
<dbReference type="RefSeq" id="WP_112306227.1">
    <property type="nucleotide sequence ID" value="NZ_QMDV01000003.1"/>
</dbReference>
<evidence type="ECO:0008006" key="3">
    <source>
        <dbReference type="Google" id="ProtNLM"/>
    </source>
</evidence>
<evidence type="ECO:0000313" key="1">
    <source>
        <dbReference type="EMBL" id="RAU82635.1"/>
    </source>
</evidence>
<dbReference type="OrthoDB" id="795413at2"/>
<protein>
    <recommendedName>
        <fullName evidence="3">DUF937 domain-containing protein</fullName>
    </recommendedName>
</protein>
<comment type="caution">
    <text evidence="1">The sequence shown here is derived from an EMBL/GenBank/DDBJ whole genome shotgun (WGS) entry which is preliminary data.</text>
</comment>